<organism evidence="2">
    <name type="scientific">Rhizophora mucronata</name>
    <name type="common">Asiatic mangrove</name>
    <dbReference type="NCBI Taxonomy" id="61149"/>
    <lineage>
        <taxon>Eukaryota</taxon>
        <taxon>Viridiplantae</taxon>
        <taxon>Streptophyta</taxon>
        <taxon>Embryophyta</taxon>
        <taxon>Tracheophyta</taxon>
        <taxon>Spermatophyta</taxon>
        <taxon>Magnoliopsida</taxon>
        <taxon>eudicotyledons</taxon>
        <taxon>Gunneridae</taxon>
        <taxon>Pentapetalae</taxon>
        <taxon>rosids</taxon>
        <taxon>fabids</taxon>
        <taxon>Malpighiales</taxon>
        <taxon>Rhizophoraceae</taxon>
        <taxon>Rhizophora</taxon>
    </lineage>
</organism>
<sequence length="34" mass="3813">MCQSTVPLLIVPMLVWCSITTILHVTCLLKVLNE</sequence>
<keyword evidence="1" id="KW-1133">Transmembrane helix</keyword>
<evidence type="ECO:0000256" key="1">
    <source>
        <dbReference type="SAM" id="Phobius"/>
    </source>
</evidence>
<dbReference type="AlphaFoldDB" id="A0A2P2J385"/>
<proteinExistence type="predicted"/>
<name>A0A2P2J385_RHIMU</name>
<keyword evidence="1" id="KW-0472">Membrane</keyword>
<reference evidence="2" key="1">
    <citation type="submission" date="2018-02" db="EMBL/GenBank/DDBJ databases">
        <title>Rhizophora mucronata_Transcriptome.</title>
        <authorList>
            <person name="Meera S.P."/>
            <person name="Sreeshan A."/>
            <person name="Augustine A."/>
        </authorList>
    </citation>
    <scope>NUCLEOTIDE SEQUENCE</scope>
    <source>
        <tissue evidence="2">Leaf</tissue>
    </source>
</reference>
<evidence type="ECO:0000313" key="2">
    <source>
        <dbReference type="EMBL" id="MBW87925.1"/>
    </source>
</evidence>
<dbReference type="EMBL" id="GGEC01007442">
    <property type="protein sequence ID" value="MBW87925.1"/>
    <property type="molecule type" value="Transcribed_RNA"/>
</dbReference>
<feature type="transmembrane region" description="Helical" evidence="1">
    <location>
        <begin position="6"/>
        <end position="29"/>
    </location>
</feature>
<protein>
    <submittedName>
        <fullName evidence="2">Uncharacterized protein</fullName>
    </submittedName>
</protein>
<keyword evidence="1" id="KW-0812">Transmembrane</keyword>
<accession>A0A2P2J385</accession>